<protein>
    <submittedName>
        <fullName evidence="2">Enterochelin esterase-like enzyme</fullName>
    </submittedName>
</protein>
<dbReference type="InterPro" id="IPR029058">
    <property type="entry name" value="AB_hydrolase_fold"/>
</dbReference>
<name>A0ABU0EIP8_9CELL</name>
<comment type="caution">
    <text evidence="2">The sequence shown here is derived from an EMBL/GenBank/DDBJ whole genome shotgun (WGS) entry which is preliminary data.</text>
</comment>
<gene>
    <name evidence="2" type="ORF">J2X26_003480</name>
</gene>
<evidence type="ECO:0000256" key="1">
    <source>
        <dbReference type="SAM" id="Phobius"/>
    </source>
</evidence>
<keyword evidence="1" id="KW-0812">Transmembrane</keyword>
<dbReference type="RefSeq" id="WP_307493960.1">
    <property type="nucleotide sequence ID" value="NZ_JAUSVB010000005.1"/>
</dbReference>
<dbReference type="Pfam" id="PF00756">
    <property type="entry name" value="Esterase"/>
    <property type="match status" value="1"/>
</dbReference>
<dbReference type="EMBL" id="JAUSVB010000005">
    <property type="protein sequence ID" value="MDQ0375150.1"/>
    <property type="molecule type" value="Genomic_DNA"/>
</dbReference>
<evidence type="ECO:0000313" key="3">
    <source>
        <dbReference type="Proteomes" id="UP001239626"/>
    </source>
</evidence>
<accession>A0ABU0EIP8</accession>
<dbReference type="Gene3D" id="3.40.50.1820">
    <property type="entry name" value="alpha/beta hydrolase"/>
    <property type="match status" value="1"/>
</dbReference>
<feature type="transmembrane region" description="Helical" evidence="1">
    <location>
        <begin position="60"/>
        <end position="83"/>
    </location>
</feature>
<reference evidence="2 3" key="1">
    <citation type="submission" date="2023-07" db="EMBL/GenBank/DDBJ databases">
        <title>Sorghum-associated microbial communities from plants grown in Nebraska, USA.</title>
        <authorList>
            <person name="Schachtman D."/>
        </authorList>
    </citation>
    <scope>NUCLEOTIDE SEQUENCE [LARGE SCALE GENOMIC DNA]</scope>
    <source>
        <strain evidence="2 3">BE332</strain>
    </source>
</reference>
<feature type="transmembrane region" description="Helical" evidence="1">
    <location>
        <begin position="30"/>
        <end position="48"/>
    </location>
</feature>
<dbReference type="InterPro" id="IPR000801">
    <property type="entry name" value="Esterase-like"/>
</dbReference>
<keyword evidence="3" id="KW-1185">Reference proteome</keyword>
<dbReference type="InterPro" id="IPR050583">
    <property type="entry name" value="Mycobacterial_A85_antigen"/>
</dbReference>
<dbReference type="SUPFAM" id="SSF53474">
    <property type="entry name" value="alpha/beta-Hydrolases"/>
    <property type="match status" value="1"/>
</dbReference>
<proteinExistence type="predicted"/>
<keyword evidence="1" id="KW-0472">Membrane</keyword>
<dbReference type="PANTHER" id="PTHR48098">
    <property type="entry name" value="ENTEROCHELIN ESTERASE-RELATED"/>
    <property type="match status" value="1"/>
</dbReference>
<dbReference type="Proteomes" id="UP001239626">
    <property type="component" value="Unassembled WGS sequence"/>
</dbReference>
<sequence length="381" mass="40078">MVGAEDPPGSTIPPRVLDQLAGGGDWISSWWTVAVALALAGLVVLWAVRRHRADRWSWPLWVVTALGVAFTLGIAANVIVGYVPNVAAARVSLASWGIGSPPPPLEHGSAEARSGGAGSGRVEAVHVPAPAADRMPGSSLTWIYTPPGYEAGSTRYPVVYLVHGSPGAGGDWFAAGNVPHAMDVLLENHLVEPMIVVGMDVNGTGPSAEDTECLDSTTGGSQVETYISETVIPWVDARYRTADDWRHRAIGGFSSGGFCALDQGLRHPELYGAILALDTTGDPGTGGQAMLATQAQWDQHDVTTYAKTVPLPHPVALFVDIAGANHGQPRADLTSIAADLRARGEDVVVREEQGLDHTLNFARQAIPYGLVFASAHLADKS</sequence>
<keyword evidence="1" id="KW-1133">Transmembrane helix</keyword>
<evidence type="ECO:0000313" key="2">
    <source>
        <dbReference type="EMBL" id="MDQ0375150.1"/>
    </source>
</evidence>
<organism evidence="2 3">
    <name type="scientific">Cellulomonas humilata</name>
    <dbReference type="NCBI Taxonomy" id="144055"/>
    <lineage>
        <taxon>Bacteria</taxon>
        <taxon>Bacillati</taxon>
        <taxon>Actinomycetota</taxon>
        <taxon>Actinomycetes</taxon>
        <taxon>Micrococcales</taxon>
        <taxon>Cellulomonadaceae</taxon>
        <taxon>Cellulomonas</taxon>
    </lineage>
</organism>